<evidence type="ECO:0000313" key="3">
    <source>
        <dbReference type="Proteomes" id="UP001500751"/>
    </source>
</evidence>
<evidence type="ECO:0000256" key="1">
    <source>
        <dbReference type="SAM" id="Phobius"/>
    </source>
</evidence>
<organism evidence="2 3">
    <name type="scientific">Catenulispora yoronensis</name>
    <dbReference type="NCBI Taxonomy" id="450799"/>
    <lineage>
        <taxon>Bacteria</taxon>
        <taxon>Bacillati</taxon>
        <taxon>Actinomycetota</taxon>
        <taxon>Actinomycetes</taxon>
        <taxon>Catenulisporales</taxon>
        <taxon>Catenulisporaceae</taxon>
        <taxon>Catenulispora</taxon>
    </lineage>
</organism>
<comment type="caution">
    <text evidence="2">The sequence shown here is derived from an EMBL/GenBank/DDBJ whole genome shotgun (WGS) entry which is preliminary data.</text>
</comment>
<dbReference type="Proteomes" id="UP001500751">
    <property type="component" value="Unassembled WGS sequence"/>
</dbReference>
<dbReference type="RefSeq" id="WP_344669812.1">
    <property type="nucleotide sequence ID" value="NZ_BAAAQN010000051.1"/>
</dbReference>
<proteinExistence type="predicted"/>
<sequence length="459" mass="48112">MRAFVGIGLVVASEVVVTSGLLAVRRLRGRRRSLSSPADTLFSEPPAAIATASALTGAVKTTITSAGVAAKPTAPARLDFLTAVLELEPVDAVLPAGDQTPPIPAQVLENLRADPLLGLADVRLVQHLQSTGAGLPERSQAGTSYQSLNRDVAQHASAEPIPAARLTWLTMRLELPGSPRHAWADRAAGPMLARGGGLEGARRTLDKAARAASAQLAVAGYRTTALTETDYLPGLRSGLADSLAATGPDGLVTAPGGVLVGVDPAHRPVALGLFRRRGLSVAVVGGRYLAEILALRGAAVGARVIVETARADEWDPVLLHSGLDAARLAVQPAARPTPPAAWPKPTAATPLLVLRDCGARPPYAAVPRGAWTAVVTVLPYLDPRSAGYLKDADLVGLQQMSREEAAMMRHILGLADKETAALPDLPAPMAVWRSRDRTTRYCEVSATRWEETLLGEPVR</sequence>
<gene>
    <name evidence="2" type="ORF">GCM10009839_68180</name>
</gene>
<keyword evidence="1" id="KW-0472">Membrane</keyword>
<accession>A0ABP5GQM4</accession>
<keyword evidence="3" id="KW-1185">Reference proteome</keyword>
<evidence type="ECO:0008006" key="4">
    <source>
        <dbReference type="Google" id="ProtNLM"/>
    </source>
</evidence>
<protein>
    <recommendedName>
        <fullName evidence="4">Secreted protein</fullName>
    </recommendedName>
</protein>
<name>A0ABP5GQM4_9ACTN</name>
<evidence type="ECO:0000313" key="2">
    <source>
        <dbReference type="EMBL" id="GAA2051529.1"/>
    </source>
</evidence>
<dbReference type="EMBL" id="BAAAQN010000051">
    <property type="protein sequence ID" value="GAA2051529.1"/>
    <property type="molecule type" value="Genomic_DNA"/>
</dbReference>
<keyword evidence="1" id="KW-0812">Transmembrane</keyword>
<keyword evidence="1" id="KW-1133">Transmembrane helix</keyword>
<feature type="transmembrane region" description="Helical" evidence="1">
    <location>
        <begin position="6"/>
        <end position="24"/>
    </location>
</feature>
<reference evidence="3" key="1">
    <citation type="journal article" date="2019" name="Int. J. Syst. Evol. Microbiol.">
        <title>The Global Catalogue of Microorganisms (GCM) 10K type strain sequencing project: providing services to taxonomists for standard genome sequencing and annotation.</title>
        <authorList>
            <consortium name="The Broad Institute Genomics Platform"/>
            <consortium name="The Broad Institute Genome Sequencing Center for Infectious Disease"/>
            <person name="Wu L."/>
            <person name="Ma J."/>
        </authorList>
    </citation>
    <scope>NUCLEOTIDE SEQUENCE [LARGE SCALE GENOMIC DNA]</scope>
    <source>
        <strain evidence="3">JCM 16014</strain>
    </source>
</reference>